<sequence>MVGALVLLVILALVQLTLALWVRTMLIDAAAEGARYAALEGSSLEEGTQRTREVIAMSLGAGYEESVTARAEDAAGWGVIVVEVQAPMPVLGLLGPSGGLSVTGRAAVEQ</sequence>
<name>A0A2A9CYH6_9MICO</name>
<protein>
    <submittedName>
        <fullName evidence="2">TadE-like protein</fullName>
    </submittedName>
</protein>
<proteinExistence type="predicted"/>
<dbReference type="Proteomes" id="UP000224915">
    <property type="component" value="Unassembled WGS sequence"/>
</dbReference>
<feature type="domain" description="TadE-like" evidence="1">
    <location>
        <begin position="2"/>
        <end position="35"/>
    </location>
</feature>
<reference evidence="2 3" key="1">
    <citation type="submission" date="2017-10" db="EMBL/GenBank/DDBJ databases">
        <title>Sequencing the genomes of 1000 actinobacteria strains.</title>
        <authorList>
            <person name="Klenk H.-P."/>
        </authorList>
    </citation>
    <scope>NUCLEOTIDE SEQUENCE [LARGE SCALE GENOMIC DNA]</scope>
    <source>
        <strain evidence="2 3">DSM 21801</strain>
    </source>
</reference>
<keyword evidence="3" id="KW-1185">Reference proteome</keyword>
<evidence type="ECO:0000259" key="1">
    <source>
        <dbReference type="Pfam" id="PF07811"/>
    </source>
</evidence>
<dbReference type="AlphaFoldDB" id="A0A2A9CYH6"/>
<evidence type="ECO:0000313" key="3">
    <source>
        <dbReference type="Proteomes" id="UP000224915"/>
    </source>
</evidence>
<dbReference type="OrthoDB" id="3254574at2"/>
<evidence type="ECO:0000313" key="2">
    <source>
        <dbReference type="EMBL" id="PFG19191.1"/>
    </source>
</evidence>
<dbReference type="InterPro" id="IPR012495">
    <property type="entry name" value="TadE-like_dom"/>
</dbReference>
<dbReference type="EMBL" id="PDJD01000001">
    <property type="protein sequence ID" value="PFG19191.1"/>
    <property type="molecule type" value="Genomic_DNA"/>
</dbReference>
<accession>A0A2A9CYH6</accession>
<gene>
    <name evidence="2" type="ORF">ATL40_0748</name>
</gene>
<comment type="caution">
    <text evidence="2">The sequence shown here is derived from an EMBL/GenBank/DDBJ whole genome shotgun (WGS) entry which is preliminary data.</text>
</comment>
<organism evidence="2 3">
    <name type="scientific">Serinibacter salmoneus</name>
    <dbReference type="NCBI Taxonomy" id="556530"/>
    <lineage>
        <taxon>Bacteria</taxon>
        <taxon>Bacillati</taxon>
        <taxon>Actinomycetota</taxon>
        <taxon>Actinomycetes</taxon>
        <taxon>Micrococcales</taxon>
        <taxon>Beutenbergiaceae</taxon>
        <taxon>Serinibacter</taxon>
    </lineage>
</organism>
<dbReference type="Pfam" id="PF07811">
    <property type="entry name" value="TadE"/>
    <property type="match status" value="1"/>
</dbReference>